<evidence type="ECO:0000313" key="4">
    <source>
        <dbReference type="Proteomes" id="UP000254737"/>
    </source>
</evidence>
<reference evidence="2 5" key="2">
    <citation type="submission" date="2018-10" db="EMBL/GenBank/DDBJ databases">
        <title>Transmission dynamics of multidrug resistant bacteria on intensive care unit surfaces.</title>
        <authorList>
            <person name="D'Souza A.W."/>
            <person name="Potter R.F."/>
            <person name="Wallace M."/>
            <person name="Shupe A."/>
            <person name="Patel S."/>
            <person name="Sun S."/>
            <person name="Gul D."/>
            <person name="Kwon J.H."/>
            <person name="Andleeb S."/>
            <person name="Burnham C.-A.D."/>
            <person name="Dantas G."/>
        </authorList>
    </citation>
    <scope>NUCLEOTIDE SEQUENCE [LARGE SCALE GENOMIC DNA]</scope>
    <source>
        <strain evidence="2 5">WF_348</strain>
    </source>
</reference>
<dbReference type="PROSITE" id="PS51502">
    <property type="entry name" value="S_R_A_B_BARREL"/>
    <property type="match status" value="1"/>
</dbReference>
<dbReference type="EMBL" id="RHPO01000020">
    <property type="protein sequence ID" value="RRT90976.1"/>
    <property type="molecule type" value="Genomic_DNA"/>
</dbReference>
<feature type="domain" description="Stress-response A/B barrel" evidence="1">
    <location>
        <begin position="2"/>
        <end position="97"/>
    </location>
</feature>
<dbReference type="Proteomes" id="UP000254737">
    <property type="component" value="Unassembled WGS sequence"/>
</dbReference>
<protein>
    <submittedName>
        <fullName evidence="2">Dabb family protein</fullName>
    </submittedName>
    <submittedName>
        <fullName evidence="3">Stress responsive A/B Barrel Domain</fullName>
    </submittedName>
</protein>
<dbReference type="EMBL" id="UFXS01000001">
    <property type="protein sequence ID" value="STD58764.1"/>
    <property type="molecule type" value="Genomic_DNA"/>
</dbReference>
<dbReference type="InterPro" id="IPR011008">
    <property type="entry name" value="Dimeric_a/b-barrel"/>
</dbReference>
<sequence length="98" mass="11263">MLAHHVLFWLKDDATEAEVNIFHQALKDLEPIAPSAFFHVGTPANIERDVIDASYSFSLFAAFETMEQFETYQKHPQHIEFLNGPNKLAKRVLIYDAD</sequence>
<dbReference type="AlphaFoldDB" id="A0A376GEI9"/>
<proteinExistence type="predicted"/>
<accession>A0A376GEI9</accession>
<evidence type="ECO:0000259" key="1">
    <source>
        <dbReference type="PROSITE" id="PS51502"/>
    </source>
</evidence>
<dbReference type="InterPro" id="IPR013097">
    <property type="entry name" value="Dabb"/>
</dbReference>
<dbReference type="SUPFAM" id="SSF54909">
    <property type="entry name" value="Dimeric alpha+beta barrel"/>
    <property type="match status" value="1"/>
</dbReference>
<evidence type="ECO:0000313" key="3">
    <source>
        <dbReference type="EMBL" id="STD58764.1"/>
    </source>
</evidence>
<reference evidence="3 4" key="1">
    <citation type="submission" date="2018-06" db="EMBL/GenBank/DDBJ databases">
        <authorList>
            <consortium name="Pathogen Informatics"/>
            <person name="Doyle S."/>
        </authorList>
    </citation>
    <scope>NUCLEOTIDE SEQUENCE [LARGE SCALE GENOMIC DNA]</scope>
    <source>
        <strain evidence="3 4">NCTC13456</strain>
    </source>
</reference>
<organism evidence="3 4">
    <name type="scientific">Empedobacter falsenii</name>
    <dbReference type="NCBI Taxonomy" id="343874"/>
    <lineage>
        <taxon>Bacteria</taxon>
        <taxon>Pseudomonadati</taxon>
        <taxon>Bacteroidota</taxon>
        <taxon>Flavobacteriia</taxon>
        <taxon>Flavobacteriales</taxon>
        <taxon>Weeksellaceae</taxon>
        <taxon>Empedobacter</taxon>
    </lineage>
</organism>
<dbReference type="Pfam" id="PF07876">
    <property type="entry name" value="Dabb"/>
    <property type="match status" value="1"/>
</dbReference>
<dbReference type="STRING" id="343874.GCA_000805695_02147"/>
<dbReference type="Proteomes" id="UP000267844">
    <property type="component" value="Unassembled WGS sequence"/>
</dbReference>
<gene>
    <name evidence="2" type="ORF">EGI89_09970</name>
    <name evidence="3" type="ORF">NCTC13456_02391</name>
</gene>
<name>A0A376GEI9_9FLAO</name>
<evidence type="ECO:0000313" key="5">
    <source>
        <dbReference type="Proteomes" id="UP000267844"/>
    </source>
</evidence>
<evidence type="ECO:0000313" key="2">
    <source>
        <dbReference type="EMBL" id="RRT90976.1"/>
    </source>
</evidence>
<dbReference type="SMART" id="SM00886">
    <property type="entry name" value="Dabb"/>
    <property type="match status" value="1"/>
</dbReference>
<dbReference type="Gene3D" id="3.30.70.100">
    <property type="match status" value="1"/>
</dbReference>
<dbReference type="RefSeq" id="WP_115000655.1">
    <property type="nucleotide sequence ID" value="NZ_RHPN01000020.1"/>
</dbReference>